<feature type="compositionally biased region" description="Basic and acidic residues" evidence="1">
    <location>
        <begin position="1"/>
        <end position="11"/>
    </location>
</feature>
<comment type="caution">
    <text evidence="2">The sequence shown here is derived from an EMBL/GenBank/DDBJ whole genome shotgun (WGS) entry which is preliminary data.</text>
</comment>
<proteinExistence type="predicted"/>
<evidence type="ECO:0000313" key="3">
    <source>
        <dbReference type="Proteomes" id="UP000023152"/>
    </source>
</evidence>
<sequence>MKALIKPKETASQKSVAGWLKKKVSTQKNREQEQEQQIQQKQTQKKQTQQKQTQQMISTKRVRKTSESDHYSESDQSERSYDDNIREQPQEYSNENDEKMHELVDKEAFIDAPSRAAALMLRPYIDSPKLRKMQAEFELSHGNKEQTSAAYHAMSELMGDKYVQTLREEIILEFEKSNPTHISVKSGVTLQLKAKNVKSVLVKVYRMNSMNYLTKHLSEIASDLNLEGLYSSFPDKEISVSGLDEGDEKSAYAVRTVEVDLQETLKNKRGLFFVDCIANGKHCRALVRKGDIRFLERKTSSGHVFTLFNECNEVVLNGGIILDGIRYETQDKSGEVVIPFAKGSSSSSQNKKIILFSKDWGDECSVLGEFDQYFETYSLNTSFWIEREQMLDKNMCHVAIRSVLQIHGVVTSIEKLLCNASLDISMQTHSSDNVKVNRTFNNLEMSDSKDCVVNINEMNRVSDIACAHLIPICSNEKAKLFHIFICGKNGEPLKRVKCTVELKHVMFPRIFSFDCVSDDRGIVELKNIFGIATVTIRMSCSSTTSSWSLLGMRQCIFRAKYHVMEHEKLFIPYFFAENKPSRLLLTDTSFSNDYSDKTSYTNGYIAVQELKAGDYELRCDYDKCKVSIHVCKQAQDTTVVVTNNKASVCLEGTSIYELSDRQTLQIQRIEEQKTSVRVYLAGVNAWTRVHIMATHFMPMFPVYNELKGIGVQQNELGEYHGVPTLYCKGREISEEYRYVLERAGARQHIGNLLQKPSLLVRPFSDRATTTETQDAKKGETIEHKKYKPRRQMVPASQTTSTFDNVQSNGNWPVIEFLGNCPAVGWYNLVCKEDKSKGLFYVEIDSKDIHEYHHVLAAVAVNDKYFSIQTHVLESVVKKQSTSKNDSADLVKYRDVRMYPGLHPEKHFVEQRQIDLVKNESKEDKVLIDDFKISQAEVFESIEQIFSLFNSLSRNPQLAEWAFLYQWKTFNDVQKLQKFNKYLCHEFNFFIYCKDRPFFDEFILPLVRSKVHKTLLDHWFLGDLPSLLPYLNIGVFRKLNAIEQILLCFAFKADTKTKFVEYFNQRQQSIKPNPYQFKSLFEAALANRSHADSSSAVVGGTTVLPPLASVSPARSPLAGLFTTTTTTAVAGNYMQDDERERMVSFFNCCLFFFLVKFYSKENIYIYIYIIIMLL</sequence>
<dbReference type="AlphaFoldDB" id="X6P0U1"/>
<reference evidence="2 3" key="1">
    <citation type="journal article" date="2013" name="Curr. Biol.">
        <title>The Genome of the Foraminiferan Reticulomyxa filosa.</title>
        <authorList>
            <person name="Glockner G."/>
            <person name="Hulsmann N."/>
            <person name="Schleicher M."/>
            <person name="Noegel A.A."/>
            <person name="Eichinger L."/>
            <person name="Gallinger C."/>
            <person name="Pawlowski J."/>
            <person name="Sierra R."/>
            <person name="Euteneuer U."/>
            <person name="Pillet L."/>
            <person name="Moustafa A."/>
            <person name="Platzer M."/>
            <person name="Groth M."/>
            <person name="Szafranski K."/>
            <person name="Schliwa M."/>
        </authorList>
    </citation>
    <scope>NUCLEOTIDE SEQUENCE [LARGE SCALE GENOMIC DNA]</scope>
</reference>
<name>X6P0U1_RETFI</name>
<accession>X6P0U1</accession>
<protein>
    <submittedName>
        <fullName evidence="2">Uncharacterized protein</fullName>
    </submittedName>
</protein>
<evidence type="ECO:0000256" key="1">
    <source>
        <dbReference type="SAM" id="MobiDB-lite"/>
    </source>
</evidence>
<organism evidence="2 3">
    <name type="scientific">Reticulomyxa filosa</name>
    <dbReference type="NCBI Taxonomy" id="46433"/>
    <lineage>
        <taxon>Eukaryota</taxon>
        <taxon>Sar</taxon>
        <taxon>Rhizaria</taxon>
        <taxon>Retaria</taxon>
        <taxon>Foraminifera</taxon>
        <taxon>Monothalamids</taxon>
        <taxon>Reticulomyxidae</taxon>
        <taxon>Reticulomyxa</taxon>
    </lineage>
</organism>
<dbReference type="EMBL" id="ASPP01004659">
    <property type="protein sequence ID" value="ETO31836.1"/>
    <property type="molecule type" value="Genomic_DNA"/>
</dbReference>
<gene>
    <name evidence="2" type="ORF">RFI_05282</name>
</gene>
<evidence type="ECO:0000313" key="2">
    <source>
        <dbReference type="EMBL" id="ETO31836.1"/>
    </source>
</evidence>
<dbReference type="Proteomes" id="UP000023152">
    <property type="component" value="Unassembled WGS sequence"/>
</dbReference>
<feature type="compositionally biased region" description="Basic and acidic residues" evidence="1">
    <location>
        <begin position="64"/>
        <end position="84"/>
    </location>
</feature>
<feature type="region of interest" description="Disordered" evidence="1">
    <location>
        <begin position="1"/>
        <end position="84"/>
    </location>
</feature>
<dbReference type="OrthoDB" id="17798at2759"/>
<keyword evidence="3" id="KW-1185">Reference proteome</keyword>
<feature type="compositionally biased region" description="Low complexity" evidence="1">
    <location>
        <begin position="35"/>
        <end position="55"/>
    </location>
</feature>
<dbReference type="OMA" id="AYLQHFF"/>